<protein>
    <submittedName>
        <fullName evidence="4">UDP-glucose 4-epimerase</fullName>
    </submittedName>
</protein>
<dbReference type="AlphaFoldDB" id="A0A1P8ULC2"/>
<dbReference type="Gene3D" id="3.90.25.10">
    <property type="entry name" value="UDP-galactose 4-epimerase, domain 1"/>
    <property type="match status" value="1"/>
</dbReference>
<comment type="similarity">
    <text evidence="2">Belongs to the NAD(P)-dependent epimerase/dehydratase family.</text>
</comment>
<dbReference type="EMBL" id="CP019434">
    <property type="protein sequence ID" value="APZ44646.1"/>
    <property type="molecule type" value="Genomic_DNA"/>
</dbReference>
<dbReference type="STRING" id="1765967.BW247_09680"/>
<evidence type="ECO:0000313" key="4">
    <source>
        <dbReference type="EMBL" id="APZ44646.1"/>
    </source>
</evidence>
<dbReference type="RefSeq" id="WP_076838500.1">
    <property type="nucleotide sequence ID" value="NZ_CP019434.1"/>
</dbReference>
<gene>
    <name evidence="4" type="ORF">BW247_09680</name>
</gene>
<accession>A0A1P8ULC2</accession>
<dbReference type="Proteomes" id="UP000243807">
    <property type="component" value="Chromosome"/>
</dbReference>
<reference evidence="4 5" key="1">
    <citation type="submission" date="2017-01" db="EMBL/GenBank/DDBJ databases">
        <title>Draft sequence of Acidihalobacter ferrooxidans strain DSM 14175 (strain V8).</title>
        <authorList>
            <person name="Khaleque H.N."/>
            <person name="Ramsay J.P."/>
            <person name="Murphy R.J.T."/>
            <person name="Kaksonen A.H."/>
            <person name="Boxall N.J."/>
            <person name="Watkin E.L.J."/>
        </authorList>
    </citation>
    <scope>NUCLEOTIDE SEQUENCE [LARGE SCALE GENOMIC DNA]</scope>
    <source>
        <strain evidence="4 5">V8</strain>
    </source>
</reference>
<dbReference type="KEGG" id="afy:BW247_09680"/>
<evidence type="ECO:0000313" key="5">
    <source>
        <dbReference type="Proteomes" id="UP000243807"/>
    </source>
</evidence>
<sequence length="320" mass="35359">MHSNEGIFLVIGGAGFIGSNTVDLLLEEGYRVRVIDDFSTGRMENLPVTHPQLEIITGSLEDPTILHSAFSGVAGVLHLAAQISVQRSMEEPVRSCERNIVGFLRVLEEARQHSIRVVYASSAAVYGDPEVLPLREDSPIQPISPYGLEKYSNELYAQLYGKMHGLSQMGLRYFNVYGPRQDPKSQYSGVISRFIEQLSQDQPLTVRGDGLQERDFIHVSDVARANMTALIKPVDGVVNVASGQVITIRDLAELLIQLNDEKGKIQWVPSLPGDISRSRADVRRMENELVRPITQLNTGLQSLLLESLAANQNPTRQTGA</sequence>
<dbReference type="OrthoDB" id="9803010at2"/>
<evidence type="ECO:0000259" key="3">
    <source>
        <dbReference type="Pfam" id="PF01370"/>
    </source>
</evidence>
<dbReference type="Pfam" id="PF01370">
    <property type="entry name" value="Epimerase"/>
    <property type="match status" value="1"/>
</dbReference>
<name>A0A1P8ULC2_9GAMM</name>
<organism evidence="4 5">
    <name type="scientific">Acidihalobacter ferrooxydans</name>
    <dbReference type="NCBI Taxonomy" id="1765967"/>
    <lineage>
        <taxon>Bacteria</taxon>
        <taxon>Pseudomonadati</taxon>
        <taxon>Pseudomonadota</taxon>
        <taxon>Gammaproteobacteria</taxon>
        <taxon>Chromatiales</taxon>
        <taxon>Ectothiorhodospiraceae</taxon>
        <taxon>Acidihalobacter</taxon>
    </lineage>
</organism>
<feature type="domain" description="NAD-dependent epimerase/dehydratase" evidence="3">
    <location>
        <begin position="9"/>
        <end position="240"/>
    </location>
</feature>
<dbReference type="InterPro" id="IPR036291">
    <property type="entry name" value="NAD(P)-bd_dom_sf"/>
</dbReference>
<dbReference type="SUPFAM" id="SSF51735">
    <property type="entry name" value="NAD(P)-binding Rossmann-fold domains"/>
    <property type="match status" value="1"/>
</dbReference>
<evidence type="ECO:0000256" key="2">
    <source>
        <dbReference type="ARBA" id="ARBA00007637"/>
    </source>
</evidence>
<proteinExistence type="inferred from homology"/>
<dbReference type="InterPro" id="IPR001509">
    <property type="entry name" value="Epimerase_deHydtase"/>
</dbReference>
<comment type="pathway">
    <text evidence="1">Bacterial outer membrane biogenesis; LPS O-antigen biosynthesis.</text>
</comment>
<dbReference type="Gene3D" id="3.40.50.720">
    <property type="entry name" value="NAD(P)-binding Rossmann-like Domain"/>
    <property type="match status" value="1"/>
</dbReference>
<dbReference type="PANTHER" id="PTHR43000">
    <property type="entry name" value="DTDP-D-GLUCOSE 4,6-DEHYDRATASE-RELATED"/>
    <property type="match status" value="1"/>
</dbReference>
<keyword evidence="5" id="KW-1185">Reference proteome</keyword>
<evidence type="ECO:0000256" key="1">
    <source>
        <dbReference type="ARBA" id="ARBA00005125"/>
    </source>
</evidence>